<reference evidence="11 14" key="2">
    <citation type="submission" date="2019-06" db="EMBL/GenBank/DDBJ databases">
        <title>Whole genome shotgun sequence of Brevibacillus agri NBRC 15538.</title>
        <authorList>
            <person name="Hosoyama A."/>
            <person name="Uohara A."/>
            <person name="Ohji S."/>
            <person name="Ichikawa N."/>
        </authorList>
    </citation>
    <scope>NUCLEOTIDE SEQUENCE [LARGE SCALE GENOMIC DNA]</scope>
    <source>
        <strain evidence="11 14">NBRC 15538</strain>
    </source>
</reference>
<dbReference type="Proteomes" id="UP000276178">
    <property type="component" value="Unassembled WGS sequence"/>
</dbReference>
<evidence type="ECO:0000259" key="10">
    <source>
        <dbReference type="SMART" id="SM01329"/>
    </source>
</evidence>
<dbReference type="NCBIfam" id="TIGR02089">
    <property type="entry name" value="TTC"/>
    <property type="match status" value="1"/>
</dbReference>
<dbReference type="PANTHER" id="PTHR43275:SF1">
    <property type="entry name" value="D-MALATE DEHYDROGENASE [DECARBOXYLATING]"/>
    <property type="match status" value="1"/>
</dbReference>
<organism evidence="12 13">
    <name type="scientific">Brevibacillus agri</name>
    <dbReference type="NCBI Taxonomy" id="51101"/>
    <lineage>
        <taxon>Bacteria</taxon>
        <taxon>Bacillati</taxon>
        <taxon>Bacillota</taxon>
        <taxon>Bacilli</taxon>
        <taxon>Bacillales</taxon>
        <taxon>Paenibacillaceae</taxon>
        <taxon>Brevibacillus</taxon>
    </lineage>
</organism>
<evidence type="ECO:0000256" key="4">
    <source>
        <dbReference type="ARBA" id="ARBA00013126"/>
    </source>
</evidence>
<dbReference type="Gene3D" id="3.40.718.10">
    <property type="entry name" value="Isopropylmalate Dehydrogenase"/>
    <property type="match status" value="1"/>
</dbReference>
<gene>
    <name evidence="11" type="ORF">BAG01nite_40010</name>
    <name evidence="12" type="ORF">EB820_13785</name>
</gene>
<accession>A0A3M8ATI2</accession>
<proteinExistence type="inferred from homology"/>
<dbReference type="SUPFAM" id="SSF53659">
    <property type="entry name" value="Isocitrate/Isopropylmalate dehydrogenase-like"/>
    <property type="match status" value="1"/>
</dbReference>
<evidence type="ECO:0000313" key="14">
    <source>
        <dbReference type="Proteomes" id="UP000317180"/>
    </source>
</evidence>
<dbReference type="PANTHER" id="PTHR43275">
    <property type="entry name" value="D-MALATE DEHYDROGENASE [DECARBOXYLATING]"/>
    <property type="match status" value="1"/>
</dbReference>
<evidence type="ECO:0000256" key="9">
    <source>
        <dbReference type="ARBA" id="ARBA00049301"/>
    </source>
</evidence>
<keyword evidence="6 12" id="KW-0560">Oxidoreductase</keyword>
<comment type="cofactor">
    <cofactor evidence="1">
        <name>Mn(2+)</name>
        <dbReference type="ChEBI" id="CHEBI:29035"/>
    </cofactor>
</comment>
<evidence type="ECO:0000256" key="7">
    <source>
        <dbReference type="ARBA" id="ARBA00023027"/>
    </source>
</evidence>
<comment type="caution">
    <text evidence="12">The sequence shown here is derived from an EMBL/GenBank/DDBJ whole genome shotgun (WGS) entry which is preliminary data.</text>
</comment>
<keyword evidence="8" id="KW-0464">Manganese</keyword>
<keyword evidence="14" id="KW-1185">Reference proteome</keyword>
<dbReference type="EC" id="1.1.1.83" evidence="4"/>
<evidence type="ECO:0000256" key="5">
    <source>
        <dbReference type="ARBA" id="ARBA00022723"/>
    </source>
</evidence>
<comment type="catalytic activity">
    <reaction evidence="9">
        <text>(R)-malate + NAD(+) = pyruvate + CO2 + NADH</text>
        <dbReference type="Rhea" id="RHEA:18365"/>
        <dbReference type="ChEBI" id="CHEBI:15361"/>
        <dbReference type="ChEBI" id="CHEBI:15588"/>
        <dbReference type="ChEBI" id="CHEBI:16526"/>
        <dbReference type="ChEBI" id="CHEBI:57540"/>
        <dbReference type="ChEBI" id="CHEBI:57945"/>
        <dbReference type="EC" id="1.1.1.83"/>
    </reaction>
</comment>
<evidence type="ECO:0000256" key="3">
    <source>
        <dbReference type="ARBA" id="ARBA00007769"/>
    </source>
</evidence>
<dbReference type="EMBL" id="BJOD01000053">
    <property type="protein sequence ID" value="GED27899.1"/>
    <property type="molecule type" value="Genomic_DNA"/>
</dbReference>
<comment type="cofactor">
    <cofactor evidence="2">
        <name>Mg(2+)</name>
        <dbReference type="ChEBI" id="CHEBI:18420"/>
    </cofactor>
</comment>
<keyword evidence="7" id="KW-0520">NAD</keyword>
<dbReference type="InterPro" id="IPR050501">
    <property type="entry name" value="ICDH/IPMDH"/>
</dbReference>
<keyword evidence="5" id="KW-0479">Metal-binding</keyword>
<evidence type="ECO:0000256" key="8">
    <source>
        <dbReference type="ARBA" id="ARBA00023211"/>
    </source>
</evidence>
<dbReference type="GO" id="GO:0051287">
    <property type="term" value="F:NAD binding"/>
    <property type="evidence" value="ECO:0007669"/>
    <property type="project" value="InterPro"/>
</dbReference>
<dbReference type="RefSeq" id="WP_005827421.1">
    <property type="nucleotide sequence ID" value="NZ_BJOD01000053.1"/>
</dbReference>
<dbReference type="PROSITE" id="PS00470">
    <property type="entry name" value="IDH_IMDH"/>
    <property type="match status" value="1"/>
</dbReference>
<feature type="domain" description="Isopropylmalate dehydrogenase-like" evidence="10">
    <location>
        <begin position="6"/>
        <end position="349"/>
    </location>
</feature>
<dbReference type="GO" id="GO:0000287">
    <property type="term" value="F:magnesium ion binding"/>
    <property type="evidence" value="ECO:0007669"/>
    <property type="project" value="InterPro"/>
</dbReference>
<dbReference type="InterPro" id="IPR011829">
    <property type="entry name" value="TTC_DH"/>
</dbReference>
<dbReference type="GO" id="GO:0046553">
    <property type="term" value="F:D-malate dehydrogenase (decarboxylating) (NAD+) activity"/>
    <property type="evidence" value="ECO:0007669"/>
    <property type="project" value="UniProtKB-EC"/>
</dbReference>
<protein>
    <recommendedName>
        <fullName evidence="4">D-malate dehydrogenase (decarboxylating)</fullName>
        <ecNumber evidence="4">1.1.1.83</ecNumber>
    </recommendedName>
</protein>
<evidence type="ECO:0000313" key="12">
    <source>
        <dbReference type="EMBL" id="RNB54486.1"/>
    </source>
</evidence>
<evidence type="ECO:0000256" key="2">
    <source>
        <dbReference type="ARBA" id="ARBA00001946"/>
    </source>
</evidence>
<dbReference type="InterPro" id="IPR024084">
    <property type="entry name" value="IsoPropMal-DH-like_dom"/>
</dbReference>
<sequence>MKKTWQIAVIAGDGIGPEVLREGIKVLDTAARLDGSFELQFHDFPWGCEYYAKHGKMMDEDGMEQLRKFDAIYLGAVGYPGVPDHISLWDLLLRIRKGFEQYVNIRPIKLLRGAPCPLAGVPREAVDMLFIRENSEGEYAGAGEWLFRGKPEEVVLQTGVFSRKGTERIIRYAFATARELGKSLTSISKGNALNYSMVFWDEVFAEVAKEYPDVPTHSYLVDAASMFMIKEPQRFEVVVTSNLFGDILTDLGAAIAGGLGLAAGANINPERTYPSMFEPIHGSAPDIAGKGIANPLAAIWSASQMLEFFGYKHLAELVLQGIEETLVEHEVLTPDMGGTSATAEVGDEVAGKIIRLFQQSGHIV</sequence>
<dbReference type="InterPro" id="IPR019818">
    <property type="entry name" value="IsoCit/isopropylmalate_DH_CS"/>
</dbReference>
<dbReference type="GeneID" id="82810279"/>
<evidence type="ECO:0000256" key="6">
    <source>
        <dbReference type="ARBA" id="ARBA00023002"/>
    </source>
</evidence>
<dbReference type="EMBL" id="RHHN01000039">
    <property type="protein sequence ID" value="RNB54486.1"/>
    <property type="molecule type" value="Genomic_DNA"/>
</dbReference>
<dbReference type="AlphaFoldDB" id="A0A3M8ATI2"/>
<evidence type="ECO:0000313" key="13">
    <source>
        <dbReference type="Proteomes" id="UP000276178"/>
    </source>
</evidence>
<comment type="similarity">
    <text evidence="3">Belongs to the isocitrate and isopropylmalate dehydrogenases family.</text>
</comment>
<dbReference type="SMART" id="SM01329">
    <property type="entry name" value="Iso_dh"/>
    <property type="match status" value="1"/>
</dbReference>
<dbReference type="Pfam" id="PF00180">
    <property type="entry name" value="Iso_dh"/>
    <property type="match status" value="1"/>
</dbReference>
<dbReference type="OrthoDB" id="9806254at2"/>
<reference evidence="12 13" key="1">
    <citation type="submission" date="2018-10" db="EMBL/GenBank/DDBJ databases">
        <title>Phylogenomics of Brevibacillus.</title>
        <authorList>
            <person name="Dunlap C."/>
        </authorList>
    </citation>
    <scope>NUCLEOTIDE SEQUENCE [LARGE SCALE GENOMIC DNA]</scope>
    <source>
        <strain evidence="12 13">NRRL NRS 1219</strain>
    </source>
</reference>
<evidence type="ECO:0000313" key="11">
    <source>
        <dbReference type="EMBL" id="GED27899.1"/>
    </source>
</evidence>
<dbReference type="Proteomes" id="UP000317180">
    <property type="component" value="Unassembled WGS sequence"/>
</dbReference>
<evidence type="ECO:0000256" key="1">
    <source>
        <dbReference type="ARBA" id="ARBA00001936"/>
    </source>
</evidence>
<name>A0A3M8ATI2_9BACL</name>